<feature type="domain" description="Tetrapyrrole methylase" evidence="1">
    <location>
        <begin position="4"/>
        <end position="209"/>
    </location>
</feature>
<evidence type="ECO:0000313" key="4">
    <source>
        <dbReference type="Proteomes" id="UP000538292"/>
    </source>
</evidence>
<dbReference type="CDD" id="cd11529">
    <property type="entry name" value="NTP-PPase_MazG_Cterm"/>
    <property type="match status" value="1"/>
</dbReference>
<dbReference type="NCBIfam" id="TIGR00444">
    <property type="entry name" value="mazG"/>
    <property type="match status" value="1"/>
</dbReference>
<dbReference type="InterPro" id="IPR048015">
    <property type="entry name" value="NTP-PPase_MazG-like_N"/>
</dbReference>
<evidence type="ECO:0000259" key="1">
    <source>
        <dbReference type="Pfam" id="PF00590"/>
    </source>
</evidence>
<dbReference type="RefSeq" id="WP_181737544.1">
    <property type="nucleotide sequence ID" value="NZ_JACEOL010000007.1"/>
</dbReference>
<dbReference type="InterPro" id="IPR004518">
    <property type="entry name" value="MazG-like_dom"/>
</dbReference>
<name>A0A7W1XQE8_9BACL</name>
<dbReference type="GO" id="GO:0046076">
    <property type="term" value="P:dTTP catabolic process"/>
    <property type="evidence" value="ECO:0007669"/>
    <property type="project" value="TreeGrafter"/>
</dbReference>
<dbReference type="CDD" id="cd11723">
    <property type="entry name" value="YabN_N_like"/>
    <property type="match status" value="1"/>
</dbReference>
<dbReference type="AlphaFoldDB" id="A0A7W1XQE8"/>
<dbReference type="InterPro" id="IPR035013">
    <property type="entry name" value="YabN_N"/>
</dbReference>
<dbReference type="FunFam" id="1.10.287.1080:FF:000001">
    <property type="entry name" value="Nucleoside triphosphate pyrophosphohydrolase"/>
    <property type="match status" value="1"/>
</dbReference>
<dbReference type="Gene3D" id="3.40.1010.10">
    <property type="entry name" value="Cobalt-precorrin-4 Transmethylase, Domain 1"/>
    <property type="match status" value="1"/>
</dbReference>
<dbReference type="GO" id="GO:0046052">
    <property type="term" value="P:UTP catabolic process"/>
    <property type="evidence" value="ECO:0007669"/>
    <property type="project" value="TreeGrafter"/>
</dbReference>
<dbReference type="SUPFAM" id="SSF101386">
    <property type="entry name" value="all-alpha NTP pyrophosphatases"/>
    <property type="match status" value="2"/>
</dbReference>
<dbReference type="InterPro" id="IPR011551">
    <property type="entry name" value="NTP_PyrPHydrolase_MazG"/>
</dbReference>
<feature type="domain" description="NTP pyrophosphohydrolase MazG-like" evidence="2">
    <location>
        <begin position="258"/>
        <end position="331"/>
    </location>
</feature>
<dbReference type="NCBIfam" id="NF007113">
    <property type="entry name" value="PRK09562.1"/>
    <property type="match status" value="1"/>
</dbReference>
<dbReference type="FunFam" id="1.10.287.1080:FF:000003">
    <property type="entry name" value="Nucleoside triphosphate pyrophosphohydrolase"/>
    <property type="match status" value="1"/>
</dbReference>
<dbReference type="GO" id="GO:0046061">
    <property type="term" value="P:dATP catabolic process"/>
    <property type="evidence" value="ECO:0007669"/>
    <property type="project" value="TreeGrafter"/>
</dbReference>
<dbReference type="Gene3D" id="1.10.287.1080">
    <property type="entry name" value="MazG-like"/>
    <property type="match status" value="2"/>
</dbReference>
<dbReference type="EC" id="3.6.1.9" evidence="3"/>
<dbReference type="Pfam" id="PF03819">
    <property type="entry name" value="MazG"/>
    <property type="match status" value="1"/>
</dbReference>
<dbReference type="EMBL" id="JACEOL010000007">
    <property type="protein sequence ID" value="MBA4601256.1"/>
    <property type="molecule type" value="Genomic_DNA"/>
</dbReference>
<dbReference type="InterPro" id="IPR024180">
    <property type="entry name" value="Tetrapyrrole_Mease/MazG_pred"/>
</dbReference>
<dbReference type="InterPro" id="IPR035996">
    <property type="entry name" value="4pyrrol_Methylase_sf"/>
</dbReference>
<dbReference type="GO" id="GO:0006203">
    <property type="term" value="P:dGTP catabolic process"/>
    <property type="evidence" value="ECO:0007669"/>
    <property type="project" value="TreeGrafter"/>
</dbReference>
<dbReference type="Proteomes" id="UP000538292">
    <property type="component" value="Unassembled WGS sequence"/>
</dbReference>
<dbReference type="PANTHER" id="PTHR30522:SF0">
    <property type="entry name" value="NUCLEOSIDE TRIPHOSPHATE PYROPHOSPHOHYDROLASE"/>
    <property type="match status" value="1"/>
</dbReference>
<keyword evidence="4" id="KW-1185">Reference proteome</keyword>
<dbReference type="PIRSF" id="PIRSF002845">
    <property type="entry name" value="Ttrprl_mtas_MazG"/>
    <property type="match status" value="1"/>
</dbReference>
<keyword evidence="3" id="KW-0378">Hydrolase</keyword>
<dbReference type="GO" id="GO:0047429">
    <property type="term" value="F:nucleoside triphosphate diphosphatase activity"/>
    <property type="evidence" value="ECO:0007669"/>
    <property type="project" value="UniProtKB-EC"/>
</dbReference>
<proteinExistence type="predicted"/>
<evidence type="ECO:0000313" key="3">
    <source>
        <dbReference type="EMBL" id="MBA4601256.1"/>
    </source>
</evidence>
<dbReference type="GO" id="GO:0006950">
    <property type="term" value="P:response to stress"/>
    <property type="evidence" value="ECO:0007669"/>
    <property type="project" value="UniProtKB-ARBA"/>
</dbReference>
<dbReference type="Pfam" id="PF00590">
    <property type="entry name" value="TP_methylase"/>
    <property type="match status" value="1"/>
</dbReference>
<comment type="caution">
    <text evidence="3">The sequence shown here is derived from an EMBL/GenBank/DDBJ whole genome shotgun (WGS) entry which is preliminary data.</text>
</comment>
<dbReference type="PANTHER" id="PTHR30522">
    <property type="entry name" value="NUCLEOSIDE TRIPHOSPHATE PYROPHOSPHOHYDROLASE"/>
    <property type="match status" value="1"/>
</dbReference>
<protein>
    <submittedName>
        <fullName evidence="3">Nucleoside triphosphate pyrophosphohydrolase</fullName>
        <ecNumber evidence="3">3.6.1.9</ecNumber>
    </submittedName>
</protein>
<accession>A0A7W1XQE8</accession>
<dbReference type="InterPro" id="IPR048011">
    <property type="entry name" value="NTP-PPase_MazG-like_C"/>
</dbReference>
<gene>
    <name evidence="3" type="primary">mazG</name>
    <name evidence="3" type="ORF">H2C83_02715</name>
</gene>
<dbReference type="GO" id="GO:0008168">
    <property type="term" value="F:methyltransferase activity"/>
    <property type="evidence" value="ECO:0007669"/>
    <property type="project" value="InterPro"/>
</dbReference>
<dbReference type="SUPFAM" id="SSF53790">
    <property type="entry name" value="Tetrapyrrole methylase"/>
    <property type="match status" value="1"/>
</dbReference>
<organism evidence="3 4">
    <name type="scientific">Thermoactinomyces mirandus</name>
    <dbReference type="NCBI Taxonomy" id="2756294"/>
    <lineage>
        <taxon>Bacteria</taxon>
        <taxon>Bacillati</taxon>
        <taxon>Bacillota</taxon>
        <taxon>Bacilli</taxon>
        <taxon>Bacillales</taxon>
        <taxon>Thermoactinomycetaceae</taxon>
        <taxon>Thermoactinomyces</taxon>
    </lineage>
</organism>
<evidence type="ECO:0000259" key="2">
    <source>
        <dbReference type="Pfam" id="PF03819"/>
    </source>
</evidence>
<dbReference type="InterPro" id="IPR014777">
    <property type="entry name" value="4pyrrole_Mease_sub1"/>
</dbReference>
<sequence>MEAKIIVVGLGFGDENSLSLGTLQTLRKADAVFLRTIKTPVADWLAKEGISFTSFDDVYEAADDFASVYQEIVRRLLEAAKGDSPVVYAVPGHPMVAERTVSLLLEKEAEYKVEVDVRGGSGSFLDAFFARLQIDPIEGFQLVDGTGFSSSSIDPRNHVLVAQVYSRFVASEVKLTLMDLYPDDHMVKIATACGIEGREQIMTVSLHELDHEENFSDLTSVYVPPLKKDTDFYSRFDYLVEVIRLLRSPEGCPWDRKQTHESLRPYLIEEAYEFLQAIEEKDPEAMADELGDVLLQVMLHSQIASEEGIFDIHDVIRHLNDKMIRRHPHVFGTAEAGTAEDVKQNWDMIKAREKKEEAVSILDGIPQNFPALMLAYEQQKKAAKVGFDWEDHKGVLAKVREELKEIGNAKTQEEKEEELGDILFALVNFARFIGVQPELALRDACYKFERRFRYIESKVKMSRKNWEDFSLADLDAWWDEAKRLEKGNKKSGL</sequence>
<dbReference type="InterPro" id="IPR000878">
    <property type="entry name" value="4pyrrol_Mease"/>
</dbReference>
<reference evidence="3 4" key="1">
    <citation type="submission" date="2020-07" db="EMBL/GenBank/DDBJ databases">
        <title>Thermoactinomyces phylogeny.</title>
        <authorList>
            <person name="Dunlap C."/>
        </authorList>
    </citation>
    <scope>NUCLEOTIDE SEQUENCE [LARGE SCALE GENOMIC DNA]</scope>
    <source>
        <strain evidence="3 4">AMNI-1</strain>
    </source>
</reference>
<dbReference type="GO" id="GO:0046047">
    <property type="term" value="P:TTP catabolic process"/>
    <property type="evidence" value="ECO:0007669"/>
    <property type="project" value="TreeGrafter"/>
</dbReference>
<dbReference type="GO" id="GO:0046081">
    <property type="term" value="P:dUTP catabolic process"/>
    <property type="evidence" value="ECO:0007669"/>
    <property type="project" value="TreeGrafter"/>
</dbReference>
<dbReference type="CDD" id="cd11528">
    <property type="entry name" value="NTP-PPase_MazG_Nterm"/>
    <property type="match status" value="1"/>
</dbReference>